<dbReference type="SUPFAM" id="SSF51905">
    <property type="entry name" value="FAD/NAD(P)-binding domain"/>
    <property type="match status" value="1"/>
</dbReference>
<organism evidence="17 18">
    <name type="scientific">Polyangium fumosum</name>
    <dbReference type="NCBI Taxonomy" id="889272"/>
    <lineage>
        <taxon>Bacteria</taxon>
        <taxon>Pseudomonadati</taxon>
        <taxon>Myxococcota</taxon>
        <taxon>Polyangia</taxon>
        <taxon>Polyangiales</taxon>
        <taxon>Polyangiaceae</taxon>
        <taxon>Polyangium</taxon>
    </lineage>
</organism>
<evidence type="ECO:0000256" key="12">
    <source>
        <dbReference type="ARBA" id="ARBA00049220"/>
    </source>
</evidence>
<dbReference type="Gene3D" id="3.90.700.10">
    <property type="entry name" value="Succinate dehydrogenase/fumarate reductase flavoprotein, catalytic domain"/>
    <property type="match status" value="1"/>
</dbReference>
<feature type="compositionally biased region" description="Polar residues" evidence="14">
    <location>
        <begin position="665"/>
        <end position="678"/>
    </location>
</feature>
<evidence type="ECO:0000313" key="17">
    <source>
        <dbReference type="EMBL" id="TKD13068.1"/>
    </source>
</evidence>
<evidence type="ECO:0000256" key="6">
    <source>
        <dbReference type="ARBA" id="ARBA00022475"/>
    </source>
</evidence>
<keyword evidence="18" id="KW-1185">Reference proteome</keyword>
<evidence type="ECO:0000256" key="11">
    <source>
        <dbReference type="ARBA" id="ARBA00023136"/>
    </source>
</evidence>
<reference evidence="17 18" key="1">
    <citation type="submission" date="2019-04" db="EMBL/GenBank/DDBJ databases">
        <authorList>
            <person name="Li Y."/>
            <person name="Wang J."/>
        </authorList>
    </citation>
    <scope>NUCLEOTIDE SEQUENCE [LARGE SCALE GENOMIC DNA]</scope>
    <source>
        <strain evidence="17 18">DSM 14668</strain>
    </source>
</reference>
<comment type="catalytic activity">
    <reaction evidence="12">
        <text>a quinone + succinate = fumarate + a quinol</text>
        <dbReference type="Rhea" id="RHEA:40523"/>
        <dbReference type="ChEBI" id="CHEBI:24646"/>
        <dbReference type="ChEBI" id="CHEBI:29806"/>
        <dbReference type="ChEBI" id="CHEBI:30031"/>
        <dbReference type="ChEBI" id="CHEBI:132124"/>
        <dbReference type="EC" id="1.3.5.1"/>
    </reaction>
</comment>
<comment type="similarity">
    <text evidence="3">Belongs to the FAD-dependent oxidoreductase 2 family. FRD/SDH subfamily.</text>
</comment>
<evidence type="ECO:0000256" key="13">
    <source>
        <dbReference type="PIRSR" id="PIRSR630664-50"/>
    </source>
</evidence>
<evidence type="ECO:0000256" key="7">
    <source>
        <dbReference type="ARBA" id="ARBA00022630"/>
    </source>
</evidence>
<evidence type="ECO:0000256" key="14">
    <source>
        <dbReference type="SAM" id="MobiDB-lite"/>
    </source>
</evidence>
<evidence type="ECO:0000256" key="3">
    <source>
        <dbReference type="ARBA" id="ARBA00008040"/>
    </source>
</evidence>
<dbReference type="PANTHER" id="PTHR11632:SF53">
    <property type="entry name" value="SUCCINATE DEHYDROGENASE FLAVOPROTEIN SUBUNIT"/>
    <property type="match status" value="1"/>
</dbReference>
<dbReference type="PROSITE" id="PS00504">
    <property type="entry name" value="FRD_SDH_FAD_BINDING"/>
    <property type="match status" value="1"/>
</dbReference>
<dbReference type="InterPro" id="IPR036188">
    <property type="entry name" value="FAD/NAD-bd_sf"/>
</dbReference>
<dbReference type="GO" id="GO:0050660">
    <property type="term" value="F:flavin adenine dinucleotide binding"/>
    <property type="evidence" value="ECO:0007669"/>
    <property type="project" value="TreeGrafter"/>
</dbReference>
<comment type="subcellular location">
    <subcellularLocation>
        <location evidence="2">Cell inner membrane</location>
        <topology evidence="2">Peripheral membrane protein</topology>
        <orientation evidence="2">Cytoplasmic side</orientation>
    </subcellularLocation>
</comment>
<dbReference type="InterPro" id="IPR030664">
    <property type="entry name" value="SdhA/FrdA/AprA"/>
</dbReference>
<evidence type="ECO:0000256" key="9">
    <source>
        <dbReference type="ARBA" id="ARBA00022982"/>
    </source>
</evidence>
<dbReference type="NCBIfam" id="NF006392">
    <property type="entry name" value="PRK08641.1"/>
    <property type="match status" value="1"/>
</dbReference>
<dbReference type="EMBL" id="SSMQ01000001">
    <property type="protein sequence ID" value="TKD13068.1"/>
    <property type="molecule type" value="Genomic_DNA"/>
</dbReference>
<dbReference type="GO" id="GO:0009055">
    <property type="term" value="F:electron transfer activity"/>
    <property type="evidence" value="ECO:0007669"/>
    <property type="project" value="TreeGrafter"/>
</dbReference>
<keyword evidence="10" id="KW-0560">Oxidoreductase</keyword>
<dbReference type="AlphaFoldDB" id="A0A4U1JM44"/>
<dbReference type="InterPro" id="IPR027477">
    <property type="entry name" value="Succ_DH/fumarate_Rdtase_cat_sf"/>
</dbReference>
<dbReference type="InterPro" id="IPR003952">
    <property type="entry name" value="FRD_SDH_FAD_BS"/>
</dbReference>
<evidence type="ECO:0000256" key="5">
    <source>
        <dbReference type="ARBA" id="ARBA00022448"/>
    </source>
</evidence>
<dbReference type="GO" id="GO:0009061">
    <property type="term" value="P:anaerobic respiration"/>
    <property type="evidence" value="ECO:0007669"/>
    <property type="project" value="TreeGrafter"/>
</dbReference>
<dbReference type="SUPFAM" id="SSF56425">
    <property type="entry name" value="Succinate dehydrogenase/fumarate reductase flavoprotein, catalytic domain"/>
    <property type="match status" value="1"/>
</dbReference>
<protein>
    <recommendedName>
        <fullName evidence="4">succinate dehydrogenase</fullName>
        <ecNumber evidence="4">1.3.5.1</ecNumber>
    </recommendedName>
</protein>
<sequence>MAAKSTIRSEGGKVRRVIVVGGGLAGLMTVIKLCEAKVPVDLISLVPVKRSHSVCAQGGINASVNTKGEGDSPQIHLEETAYGGDFLANQPPVKGMAEAAPGIVFMLDRMGVPFNRTPEGLLDFRRFGGTLFHRTAFAGATTGQQLLYALDEQVRRYEIADVVDEHGVSIPGEKMVRKFEFWDYLQAVLDDNGTCVGCIAQDLKTMQIKYFQGDAVVLATGGCGIIFGRSTMSVICTGTAASSAYQQGAVYANGEFIQVHPTAIPGADKLRLISESARGEGGRVWVPKDAKDQRSPKEIPEKERDYILERMYPGYGNLVPRDIASRAIFKTCFHEKRGVFNPKTGRNENEVYLDLTHKDEKFLRSKLAGILEIYEKFAGTDPYHNPMKVFPAVHYSMGGLWVDFEKDARGSLKAGSPRNHATSIPGLYAVGEVEYQYHGANRLGANSLLSCIYGGMVTGPSVASYQKSLAKSAFDLPKSTFEKAEKRCQDDYERILKQNQDAKDAENPYKLHQELGDMMLRDVTIERDNATLEQVLGKISEFDERVKKVASPDGSQRANQGAQFVRHLENMLVLARVIAQGAKNRDESRGAHYKPAFPKRNDPDWMRTTLAKHEQKGAVKYLREFDYTCAGQSVHVTDAVDASLVAPRERKYEQAGAASAAATGKIQQPAASEQQKSV</sequence>
<evidence type="ECO:0000256" key="4">
    <source>
        <dbReference type="ARBA" id="ARBA00012792"/>
    </source>
</evidence>
<dbReference type="InterPro" id="IPR003953">
    <property type="entry name" value="FAD-dep_OxRdtase_2_FAD-bd"/>
</dbReference>
<dbReference type="InterPro" id="IPR015939">
    <property type="entry name" value="Fum_Rdtase/Succ_DH_flav-like_C"/>
</dbReference>
<name>A0A4U1JM44_9BACT</name>
<evidence type="ECO:0000256" key="10">
    <source>
        <dbReference type="ARBA" id="ARBA00023002"/>
    </source>
</evidence>
<dbReference type="RefSeq" id="WP_136926884.1">
    <property type="nucleotide sequence ID" value="NZ_SSMQ01000001.1"/>
</dbReference>
<keyword evidence="6" id="KW-1003">Cell membrane</keyword>
<keyword evidence="5" id="KW-0813">Transport</keyword>
<dbReference type="Gene3D" id="3.50.50.60">
    <property type="entry name" value="FAD/NAD(P)-binding domain"/>
    <property type="match status" value="1"/>
</dbReference>
<evidence type="ECO:0000259" key="15">
    <source>
        <dbReference type="Pfam" id="PF00890"/>
    </source>
</evidence>
<evidence type="ECO:0000259" key="16">
    <source>
        <dbReference type="Pfam" id="PF02910"/>
    </source>
</evidence>
<dbReference type="InterPro" id="IPR011280">
    <property type="entry name" value="Succ_DH/Fum_Rdt_flav_su"/>
</dbReference>
<dbReference type="InterPro" id="IPR037099">
    <property type="entry name" value="Fum_R/Succ_DH_flav-like_C_sf"/>
</dbReference>
<gene>
    <name evidence="17" type="primary">sdhA</name>
    <name evidence="17" type="ORF">E8A74_00485</name>
</gene>
<comment type="cofactor">
    <cofactor evidence="1">
        <name>FAD</name>
        <dbReference type="ChEBI" id="CHEBI:57692"/>
    </cofactor>
</comment>
<dbReference type="PANTHER" id="PTHR11632">
    <property type="entry name" value="SUCCINATE DEHYDROGENASE 2 FLAVOPROTEIN SUBUNIT"/>
    <property type="match status" value="1"/>
</dbReference>
<accession>A0A4U1JM44</accession>
<dbReference type="SUPFAM" id="SSF46977">
    <property type="entry name" value="Succinate dehydrogenase/fumarate reductase flavoprotein C-terminal domain"/>
    <property type="match status" value="1"/>
</dbReference>
<feature type="domain" description="Fumarate reductase/succinate dehydrogenase flavoprotein-like C-terminal" evidence="16">
    <location>
        <begin position="512"/>
        <end position="652"/>
    </location>
</feature>
<evidence type="ECO:0000313" key="18">
    <source>
        <dbReference type="Proteomes" id="UP000309215"/>
    </source>
</evidence>
<dbReference type="Pfam" id="PF00890">
    <property type="entry name" value="FAD_binding_2"/>
    <property type="match status" value="1"/>
</dbReference>
<dbReference type="GO" id="GO:0005886">
    <property type="term" value="C:plasma membrane"/>
    <property type="evidence" value="ECO:0007669"/>
    <property type="project" value="UniProtKB-SubCell"/>
</dbReference>
<proteinExistence type="inferred from homology"/>
<keyword evidence="8" id="KW-0274">FAD</keyword>
<dbReference type="EC" id="1.3.5.1" evidence="4"/>
<feature type="active site" description="Proton acceptor" evidence="13">
    <location>
        <position position="321"/>
    </location>
</feature>
<evidence type="ECO:0000256" key="2">
    <source>
        <dbReference type="ARBA" id="ARBA00004515"/>
    </source>
</evidence>
<feature type="domain" description="FAD-dependent oxidoreductase 2 FAD-binding" evidence="15">
    <location>
        <begin position="17"/>
        <end position="448"/>
    </location>
</feature>
<keyword evidence="7" id="KW-0285">Flavoprotein</keyword>
<keyword evidence="9" id="KW-0249">Electron transport</keyword>
<dbReference type="OrthoDB" id="9806724at2"/>
<dbReference type="GO" id="GO:0008177">
    <property type="term" value="F:succinate dehydrogenase (quinone) activity"/>
    <property type="evidence" value="ECO:0007669"/>
    <property type="project" value="UniProtKB-EC"/>
</dbReference>
<feature type="region of interest" description="Disordered" evidence="14">
    <location>
        <begin position="651"/>
        <end position="678"/>
    </location>
</feature>
<comment type="caution">
    <text evidence="17">The sequence shown here is derived from an EMBL/GenBank/DDBJ whole genome shotgun (WGS) entry which is preliminary data.</text>
</comment>
<evidence type="ECO:0000256" key="1">
    <source>
        <dbReference type="ARBA" id="ARBA00001974"/>
    </source>
</evidence>
<keyword evidence="11" id="KW-0472">Membrane</keyword>
<dbReference type="NCBIfam" id="TIGR01811">
    <property type="entry name" value="sdhA_Bsu"/>
    <property type="match status" value="1"/>
</dbReference>
<dbReference type="Gene3D" id="1.20.58.100">
    <property type="entry name" value="Fumarate reductase/succinate dehydrogenase flavoprotein-like, C-terminal domain"/>
    <property type="match status" value="1"/>
</dbReference>
<dbReference type="FunFam" id="3.50.50.60:FF:000009">
    <property type="entry name" value="Succinate dehydrogenase flavoprotein subunit"/>
    <property type="match status" value="1"/>
</dbReference>
<dbReference type="Proteomes" id="UP000309215">
    <property type="component" value="Unassembled WGS sequence"/>
</dbReference>
<evidence type="ECO:0000256" key="8">
    <source>
        <dbReference type="ARBA" id="ARBA00022827"/>
    </source>
</evidence>
<dbReference type="Pfam" id="PF02910">
    <property type="entry name" value="Succ_DH_flav_C"/>
    <property type="match status" value="1"/>
</dbReference>